<reference evidence="4 5" key="1">
    <citation type="submission" date="2016-11" db="EMBL/GenBank/DDBJ databases">
        <title>Study of marine rhodopsin-containing bacteria.</title>
        <authorList>
            <person name="Yoshizawa S."/>
            <person name="Kumagai Y."/>
            <person name="Kogure K."/>
        </authorList>
    </citation>
    <scope>NUCLEOTIDE SEQUENCE [LARGE SCALE GENOMIC DNA]</scope>
    <source>
        <strain evidence="4 5">SG-29</strain>
    </source>
</reference>
<feature type="chain" id="PRO_5013125083" description="Secretion system C-terminal sorting domain-containing protein" evidence="3">
    <location>
        <begin position="19"/>
        <end position="598"/>
    </location>
</feature>
<dbReference type="Pfam" id="PF07221">
    <property type="entry name" value="GlcNAc_2-epim"/>
    <property type="match status" value="1"/>
</dbReference>
<organism evidence="4 5">
    <name type="scientific">Rubricoccus marinus</name>
    <dbReference type="NCBI Taxonomy" id="716817"/>
    <lineage>
        <taxon>Bacteria</taxon>
        <taxon>Pseudomonadati</taxon>
        <taxon>Rhodothermota</taxon>
        <taxon>Rhodothermia</taxon>
        <taxon>Rhodothermales</taxon>
        <taxon>Rubricoccaceae</taxon>
        <taxon>Rubricoccus</taxon>
    </lineage>
</organism>
<dbReference type="InterPro" id="IPR012341">
    <property type="entry name" value="6hp_glycosidase-like_sf"/>
</dbReference>
<dbReference type="NCBIfam" id="TIGR04183">
    <property type="entry name" value="Por_Secre_tail"/>
    <property type="match status" value="1"/>
</dbReference>
<evidence type="ECO:0000313" key="4">
    <source>
        <dbReference type="EMBL" id="OZC02707.1"/>
    </source>
</evidence>
<dbReference type="Gene3D" id="1.50.10.10">
    <property type="match status" value="1"/>
</dbReference>
<dbReference type="GO" id="GO:0005975">
    <property type="term" value="P:carbohydrate metabolic process"/>
    <property type="evidence" value="ECO:0007669"/>
    <property type="project" value="InterPro"/>
</dbReference>
<dbReference type="InterPro" id="IPR010819">
    <property type="entry name" value="AGE/CE"/>
</dbReference>
<dbReference type="PANTHER" id="PTHR15108">
    <property type="entry name" value="N-ACYLGLUCOSAMINE-2-EPIMERASE"/>
    <property type="match status" value="1"/>
</dbReference>
<dbReference type="AlphaFoldDB" id="A0A259TYL1"/>
<accession>A0A259TYL1</accession>
<evidence type="ECO:0000256" key="1">
    <source>
        <dbReference type="ARBA" id="ARBA00008558"/>
    </source>
</evidence>
<keyword evidence="2" id="KW-0413">Isomerase</keyword>
<comment type="caution">
    <text evidence="4">The sequence shown here is derived from an EMBL/GenBank/DDBJ whole genome shotgun (WGS) entry which is preliminary data.</text>
</comment>
<dbReference type="Gene3D" id="2.60.40.4070">
    <property type="match status" value="1"/>
</dbReference>
<comment type="similarity">
    <text evidence="1">Belongs to the N-acylglucosamine 2-epimerase family.</text>
</comment>
<keyword evidence="5" id="KW-1185">Reference proteome</keyword>
<proteinExistence type="inferred from homology"/>
<evidence type="ECO:0000256" key="3">
    <source>
        <dbReference type="SAM" id="SignalP"/>
    </source>
</evidence>
<dbReference type="InterPro" id="IPR008928">
    <property type="entry name" value="6-hairpin_glycosidase_sf"/>
</dbReference>
<keyword evidence="3" id="KW-0732">Signal</keyword>
<evidence type="ECO:0000313" key="5">
    <source>
        <dbReference type="Proteomes" id="UP000216446"/>
    </source>
</evidence>
<dbReference type="RefSeq" id="WP_094547217.1">
    <property type="nucleotide sequence ID" value="NZ_MQWB01000001.1"/>
</dbReference>
<dbReference type="SUPFAM" id="SSF48208">
    <property type="entry name" value="Six-hairpin glycosidases"/>
    <property type="match status" value="1"/>
</dbReference>
<dbReference type="InterPro" id="IPR026444">
    <property type="entry name" value="Secre_tail"/>
</dbReference>
<dbReference type="GO" id="GO:0016853">
    <property type="term" value="F:isomerase activity"/>
    <property type="evidence" value="ECO:0007669"/>
    <property type="project" value="UniProtKB-KW"/>
</dbReference>
<protein>
    <recommendedName>
        <fullName evidence="6">Secretion system C-terminal sorting domain-containing protein</fullName>
    </recommendedName>
</protein>
<dbReference type="OrthoDB" id="618431at2"/>
<dbReference type="InParanoid" id="A0A259TYL1"/>
<feature type="signal peptide" evidence="3">
    <location>
        <begin position="1"/>
        <end position="18"/>
    </location>
</feature>
<sequence>MKTLRLLLCVLACGSAYAQPALQSEHLADPDLLVDVLRTNAEFWLDDAWDTSRGGFYTNVARDGRVNFSWGSDKNVLTQSRNTFAFVRAFQLTGEERFLDAARSALDFQYAHGWDATNGGWYEKLGPTGTVQGANSDKTSFIQHYAVLGPLAMWEATGNPTDRQWTLDGLAWNDAHLWDSRTGLEGYFDRVRRDGSSGTGKGFNATVDAFTTHAFALNALEGSADTRQRLNDLVANVQDRLLPTMDDGVIGFAEQYSTDWNVLSGAGDQRRTIMGHVLKTAWVLARYAEVTGETQPLADAQMLADHVLARGYDHEFGGPYKDYDRFTGEMLLYGLQDSTKAWWQMEQAVTAGLELYRQTGEERWVEMADETMAFFMDHFQDATFGEVYADVTRDGRTIPQWGNLFKGDNYKAAYHSAELAYLAHLYATLYVHGEPATVYYRFDAAPALRTIPLNPIDAGPDGLRLASATLGGQPLAVDAIARTVTIPADVSGVVTATFSNPEPVVLESAPLATLSLSAPAPNPARGRVRLRASLAAPADVSLTVHDALGREVAVLARGPWPAGDQSVSFDTAALASGVYIVRLSASGDVRTTMLTVVR</sequence>
<evidence type="ECO:0008006" key="6">
    <source>
        <dbReference type="Google" id="ProtNLM"/>
    </source>
</evidence>
<dbReference type="EMBL" id="MQWB01000001">
    <property type="protein sequence ID" value="OZC02707.1"/>
    <property type="molecule type" value="Genomic_DNA"/>
</dbReference>
<name>A0A259TYL1_9BACT</name>
<gene>
    <name evidence="4" type="ORF">BSZ36_06790</name>
</gene>
<dbReference type="Proteomes" id="UP000216446">
    <property type="component" value="Unassembled WGS sequence"/>
</dbReference>
<evidence type="ECO:0000256" key="2">
    <source>
        <dbReference type="ARBA" id="ARBA00023235"/>
    </source>
</evidence>